<name>K1RYQ7_9ZZZZ</name>
<organism evidence="2">
    <name type="scientific">human gut metagenome</name>
    <dbReference type="NCBI Taxonomy" id="408170"/>
    <lineage>
        <taxon>unclassified sequences</taxon>
        <taxon>metagenomes</taxon>
        <taxon>organismal metagenomes</taxon>
    </lineage>
</organism>
<sequence>MTTASNSAILDPVTNPVLTVAPQSKEDTTMSGATNKITALYCRLSQEDARLGESLSIENQKAILLEYAKKNHFPNPVFFVDDGYSGTNYDRPGFQSMLVEIEAGRVGIVITKDLSRLGRNSALTG</sequence>
<dbReference type="EMBL" id="AJWZ01008614">
    <property type="protein sequence ID" value="EKC53632.1"/>
    <property type="molecule type" value="Genomic_DNA"/>
</dbReference>
<dbReference type="PANTHER" id="PTHR30461">
    <property type="entry name" value="DNA-INVERTASE FROM LAMBDOID PROPHAGE"/>
    <property type="match status" value="1"/>
</dbReference>
<dbReference type="SUPFAM" id="SSF53041">
    <property type="entry name" value="Resolvase-like"/>
    <property type="match status" value="1"/>
</dbReference>
<evidence type="ECO:0000259" key="1">
    <source>
        <dbReference type="PROSITE" id="PS51736"/>
    </source>
</evidence>
<feature type="non-terminal residue" evidence="2">
    <location>
        <position position="125"/>
    </location>
</feature>
<dbReference type="Gene3D" id="3.40.50.1390">
    <property type="entry name" value="Resolvase, N-terminal catalytic domain"/>
    <property type="match status" value="1"/>
</dbReference>
<gene>
    <name evidence="2" type="ORF">OBE_12495</name>
</gene>
<protein>
    <submittedName>
        <fullName evidence="2">TnpX site-specific recombinase</fullName>
    </submittedName>
</protein>
<proteinExistence type="predicted"/>
<reference evidence="2" key="1">
    <citation type="journal article" date="2013" name="Environ. Microbiol.">
        <title>Microbiota from the distal guts of lean and obese adolescents exhibit partial functional redundancy besides clear differences in community structure.</title>
        <authorList>
            <person name="Ferrer M."/>
            <person name="Ruiz A."/>
            <person name="Lanza F."/>
            <person name="Haange S.B."/>
            <person name="Oberbach A."/>
            <person name="Till H."/>
            <person name="Bargiela R."/>
            <person name="Campoy C."/>
            <person name="Segura M.T."/>
            <person name="Richter M."/>
            <person name="von Bergen M."/>
            <person name="Seifert J."/>
            <person name="Suarez A."/>
        </authorList>
    </citation>
    <scope>NUCLEOTIDE SEQUENCE</scope>
</reference>
<feature type="domain" description="Resolvase/invertase-type recombinase catalytic" evidence="1">
    <location>
        <begin position="37"/>
        <end position="125"/>
    </location>
</feature>
<dbReference type="GO" id="GO:0003677">
    <property type="term" value="F:DNA binding"/>
    <property type="evidence" value="ECO:0007669"/>
    <property type="project" value="InterPro"/>
</dbReference>
<comment type="caution">
    <text evidence="2">The sequence shown here is derived from an EMBL/GenBank/DDBJ whole genome shotgun (WGS) entry which is preliminary data.</text>
</comment>
<dbReference type="GO" id="GO:0000150">
    <property type="term" value="F:DNA strand exchange activity"/>
    <property type="evidence" value="ECO:0007669"/>
    <property type="project" value="InterPro"/>
</dbReference>
<dbReference type="Pfam" id="PF00239">
    <property type="entry name" value="Resolvase"/>
    <property type="match status" value="1"/>
</dbReference>
<evidence type="ECO:0000313" key="2">
    <source>
        <dbReference type="EMBL" id="EKC53632.1"/>
    </source>
</evidence>
<dbReference type="InterPro" id="IPR006119">
    <property type="entry name" value="Resolv_N"/>
</dbReference>
<accession>K1RYQ7</accession>
<dbReference type="InterPro" id="IPR036162">
    <property type="entry name" value="Resolvase-like_N_sf"/>
</dbReference>
<dbReference type="AlphaFoldDB" id="K1RYQ7"/>
<dbReference type="PANTHER" id="PTHR30461:SF23">
    <property type="entry name" value="DNA RECOMBINASE-RELATED"/>
    <property type="match status" value="1"/>
</dbReference>
<dbReference type="PROSITE" id="PS51736">
    <property type="entry name" value="RECOMBINASES_3"/>
    <property type="match status" value="1"/>
</dbReference>
<dbReference type="SMART" id="SM00857">
    <property type="entry name" value="Resolvase"/>
    <property type="match status" value="1"/>
</dbReference>
<dbReference type="InterPro" id="IPR050639">
    <property type="entry name" value="SSR_resolvase"/>
</dbReference>